<reference evidence="1 2" key="1">
    <citation type="submission" date="2019-08" db="EMBL/GenBank/DDBJ databases">
        <title>In-depth cultivation of the pig gut microbiome towards novel bacterial diversity and tailored functional studies.</title>
        <authorList>
            <person name="Wylensek D."/>
            <person name="Hitch T.C.A."/>
            <person name="Clavel T."/>
        </authorList>
    </citation>
    <scope>NUCLEOTIDE SEQUENCE [LARGE SCALE GENOMIC DNA]</scope>
    <source>
        <strain evidence="1 2">Med78-601-WT-4W-RMD-3</strain>
    </source>
</reference>
<accession>A0A844FJX0</accession>
<evidence type="ECO:0000313" key="2">
    <source>
        <dbReference type="Proteomes" id="UP000462760"/>
    </source>
</evidence>
<sequence length="73" mass="8455">MKVNVDPAARLLGGFDFFGSWVGRYKDGIIIYYYLIKGDTIKVLKNTTIYQEPLDLYEVDPKIKIAPQSFMYI</sequence>
<dbReference type="OrthoDB" id="9800495at2"/>
<gene>
    <name evidence="1" type="ORF">FYJ27_10765</name>
</gene>
<dbReference type="AlphaFoldDB" id="A0A844FJX0"/>
<comment type="caution">
    <text evidence="1">The sequence shown here is derived from an EMBL/GenBank/DDBJ whole genome shotgun (WGS) entry which is preliminary data.</text>
</comment>
<evidence type="ECO:0000313" key="1">
    <source>
        <dbReference type="EMBL" id="MSS44186.1"/>
    </source>
</evidence>
<dbReference type="RefSeq" id="WP_154484858.1">
    <property type="nucleotide sequence ID" value="NZ_VULR01000018.1"/>
</dbReference>
<protein>
    <submittedName>
        <fullName evidence="1">Uncharacterized protein</fullName>
    </submittedName>
</protein>
<name>A0A844FJX0_9FIRM</name>
<organism evidence="1 2">
    <name type="scientific">Anaerosalibacter bizertensis</name>
    <dbReference type="NCBI Taxonomy" id="932217"/>
    <lineage>
        <taxon>Bacteria</taxon>
        <taxon>Bacillati</taxon>
        <taxon>Bacillota</taxon>
        <taxon>Tissierellia</taxon>
        <taxon>Tissierellales</taxon>
        <taxon>Sporanaerobacteraceae</taxon>
        <taxon>Anaerosalibacter</taxon>
    </lineage>
</organism>
<dbReference type="Proteomes" id="UP000462760">
    <property type="component" value="Unassembled WGS sequence"/>
</dbReference>
<dbReference type="EMBL" id="VULR01000018">
    <property type="protein sequence ID" value="MSS44186.1"/>
    <property type="molecule type" value="Genomic_DNA"/>
</dbReference>
<proteinExistence type="predicted"/>